<dbReference type="AlphaFoldDB" id="A0A8K0KAM4"/>
<dbReference type="Proteomes" id="UP000792457">
    <property type="component" value="Unassembled WGS sequence"/>
</dbReference>
<proteinExistence type="predicted"/>
<dbReference type="EMBL" id="KZ308517">
    <property type="protein sequence ID" value="KAG8230873.1"/>
    <property type="molecule type" value="Genomic_DNA"/>
</dbReference>
<gene>
    <name evidence="2" type="ORF">J437_LFUL011514</name>
</gene>
<evidence type="ECO:0000313" key="3">
    <source>
        <dbReference type="Proteomes" id="UP000792457"/>
    </source>
</evidence>
<keyword evidence="3" id="KW-1185">Reference proteome</keyword>
<feature type="domain" description="PiggyBac transposable element-derived protein" evidence="1">
    <location>
        <begin position="7"/>
        <end position="56"/>
    </location>
</feature>
<organism evidence="2 3">
    <name type="scientific">Ladona fulva</name>
    <name type="common">Scarce chaser dragonfly</name>
    <name type="synonym">Libellula fulva</name>
    <dbReference type="NCBI Taxonomy" id="123851"/>
    <lineage>
        <taxon>Eukaryota</taxon>
        <taxon>Metazoa</taxon>
        <taxon>Ecdysozoa</taxon>
        <taxon>Arthropoda</taxon>
        <taxon>Hexapoda</taxon>
        <taxon>Insecta</taxon>
        <taxon>Pterygota</taxon>
        <taxon>Palaeoptera</taxon>
        <taxon>Odonata</taxon>
        <taxon>Epiprocta</taxon>
        <taxon>Anisoptera</taxon>
        <taxon>Libelluloidea</taxon>
        <taxon>Libellulidae</taxon>
        <taxon>Ladona</taxon>
    </lineage>
</organism>
<accession>A0A8K0KAM4</accession>
<evidence type="ECO:0000259" key="1">
    <source>
        <dbReference type="Pfam" id="PF13843"/>
    </source>
</evidence>
<evidence type="ECO:0000313" key="2">
    <source>
        <dbReference type="EMBL" id="KAG8230873.1"/>
    </source>
</evidence>
<sequence>MMDKYHKRYISVKRYLHFSDNSTYDPNNHPNPKLNKIWPVYERLNKKFQDAYTPERNDINIVFQECAKFALTLKKKKAE</sequence>
<comment type="caution">
    <text evidence="2">The sequence shown here is derived from an EMBL/GenBank/DDBJ whole genome shotgun (WGS) entry which is preliminary data.</text>
</comment>
<protein>
    <recommendedName>
        <fullName evidence="1">PiggyBac transposable element-derived protein domain-containing protein</fullName>
    </recommendedName>
</protein>
<dbReference type="InterPro" id="IPR029526">
    <property type="entry name" value="PGBD"/>
</dbReference>
<name>A0A8K0KAM4_LADFU</name>
<reference evidence="2" key="2">
    <citation type="submission" date="2017-10" db="EMBL/GenBank/DDBJ databases">
        <title>Ladona fulva Genome sequencing and assembly.</title>
        <authorList>
            <person name="Murali S."/>
            <person name="Richards S."/>
            <person name="Bandaranaike D."/>
            <person name="Bellair M."/>
            <person name="Blankenburg K."/>
            <person name="Chao H."/>
            <person name="Dinh H."/>
            <person name="Doddapaneni H."/>
            <person name="Dugan-Rocha S."/>
            <person name="Elkadiri S."/>
            <person name="Gnanaolivu R."/>
            <person name="Hernandez B."/>
            <person name="Skinner E."/>
            <person name="Javaid M."/>
            <person name="Lee S."/>
            <person name="Li M."/>
            <person name="Ming W."/>
            <person name="Munidasa M."/>
            <person name="Muniz J."/>
            <person name="Nguyen L."/>
            <person name="Hughes D."/>
            <person name="Osuji N."/>
            <person name="Pu L.-L."/>
            <person name="Puazo M."/>
            <person name="Qu C."/>
            <person name="Quiroz J."/>
            <person name="Raj R."/>
            <person name="Weissenberger G."/>
            <person name="Xin Y."/>
            <person name="Zou X."/>
            <person name="Han Y."/>
            <person name="Worley K."/>
            <person name="Muzny D."/>
            <person name="Gibbs R."/>
        </authorList>
    </citation>
    <scope>NUCLEOTIDE SEQUENCE</scope>
    <source>
        <strain evidence="2">Sampled in the wild</strain>
    </source>
</reference>
<dbReference type="OrthoDB" id="75807at2759"/>
<reference evidence="2" key="1">
    <citation type="submission" date="2013-04" db="EMBL/GenBank/DDBJ databases">
        <authorList>
            <person name="Qu J."/>
            <person name="Murali S.C."/>
            <person name="Bandaranaike D."/>
            <person name="Bellair M."/>
            <person name="Blankenburg K."/>
            <person name="Chao H."/>
            <person name="Dinh H."/>
            <person name="Doddapaneni H."/>
            <person name="Downs B."/>
            <person name="Dugan-Rocha S."/>
            <person name="Elkadiri S."/>
            <person name="Gnanaolivu R.D."/>
            <person name="Hernandez B."/>
            <person name="Javaid M."/>
            <person name="Jayaseelan J.C."/>
            <person name="Lee S."/>
            <person name="Li M."/>
            <person name="Ming W."/>
            <person name="Munidasa M."/>
            <person name="Muniz J."/>
            <person name="Nguyen L."/>
            <person name="Ongeri F."/>
            <person name="Osuji N."/>
            <person name="Pu L.-L."/>
            <person name="Puazo M."/>
            <person name="Qu C."/>
            <person name="Quiroz J."/>
            <person name="Raj R."/>
            <person name="Weissenberger G."/>
            <person name="Xin Y."/>
            <person name="Zou X."/>
            <person name="Han Y."/>
            <person name="Richards S."/>
            <person name="Worley K."/>
            <person name="Muzny D."/>
            <person name="Gibbs R."/>
        </authorList>
    </citation>
    <scope>NUCLEOTIDE SEQUENCE</scope>
    <source>
        <strain evidence="2">Sampled in the wild</strain>
    </source>
</reference>
<dbReference type="Pfam" id="PF13843">
    <property type="entry name" value="DDE_Tnp_1_7"/>
    <property type="match status" value="1"/>
</dbReference>